<dbReference type="InterPro" id="IPR039421">
    <property type="entry name" value="Type_1_exporter"/>
</dbReference>
<keyword evidence="8" id="KW-0547">Nucleotide-binding</keyword>
<feature type="transmembrane region" description="Helical" evidence="5">
    <location>
        <begin position="135"/>
        <end position="153"/>
    </location>
</feature>
<comment type="subcellular location">
    <subcellularLocation>
        <location evidence="1">Membrane</location>
        <topology evidence="1">Multi-pass membrane protein</topology>
    </subcellularLocation>
</comment>
<dbReference type="PROSITE" id="PS50929">
    <property type="entry name" value="ABC_TM1F"/>
    <property type="match status" value="1"/>
</dbReference>
<dbReference type="Pfam" id="PF00664">
    <property type="entry name" value="ABC_membrane"/>
    <property type="match status" value="1"/>
</dbReference>
<feature type="domain" description="ABC transmembrane type-1" evidence="7">
    <location>
        <begin position="18"/>
        <end position="300"/>
    </location>
</feature>
<dbReference type="InterPro" id="IPR011527">
    <property type="entry name" value="ABC1_TM_dom"/>
</dbReference>
<comment type="caution">
    <text evidence="8">The sequence shown here is derived from an EMBL/GenBank/DDBJ whole genome shotgun (WGS) entry which is preliminary data.</text>
</comment>
<dbReference type="PROSITE" id="PS50893">
    <property type="entry name" value="ABC_TRANSPORTER_2"/>
    <property type="match status" value="1"/>
</dbReference>
<dbReference type="Pfam" id="PF00005">
    <property type="entry name" value="ABC_tran"/>
    <property type="match status" value="1"/>
</dbReference>
<protein>
    <submittedName>
        <fullName evidence="8">ABC transporter ATP-binding protein/permease</fullName>
    </submittedName>
</protein>
<evidence type="ECO:0000256" key="3">
    <source>
        <dbReference type="ARBA" id="ARBA00022989"/>
    </source>
</evidence>
<feature type="transmembrane region" description="Helical" evidence="5">
    <location>
        <begin position="280"/>
        <end position="299"/>
    </location>
</feature>
<dbReference type="PANTHER" id="PTHR43394:SF1">
    <property type="entry name" value="ATP-BINDING CASSETTE SUB-FAMILY B MEMBER 10, MITOCHONDRIAL"/>
    <property type="match status" value="1"/>
</dbReference>
<organism evidence="8 9">
    <name type="scientific">Tissierella simiarum</name>
    <dbReference type="NCBI Taxonomy" id="2841534"/>
    <lineage>
        <taxon>Bacteria</taxon>
        <taxon>Bacillati</taxon>
        <taxon>Bacillota</taxon>
        <taxon>Tissierellia</taxon>
        <taxon>Tissierellales</taxon>
        <taxon>Tissierellaceae</taxon>
        <taxon>Tissierella</taxon>
    </lineage>
</organism>
<accession>A0ABS6E7K2</accession>
<keyword evidence="3 5" id="KW-1133">Transmembrane helix</keyword>
<dbReference type="GO" id="GO:0005524">
    <property type="term" value="F:ATP binding"/>
    <property type="evidence" value="ECO:0007669"/>
    <property type="project" value="UniProtKB-KW"/>
</dbReference>
<dbReference type="EMBL" id="JAHLPM010000010">
    <property type="protein sequence ID" value="MBU5438902.1"/>
    <property type="molecule type" value="Genomic_DNA"/>
</dbReference>
<evidence type="ECO:0000256" key="1">
    <source>
        <dbReference type="ARBA" id="ARBA00004141"/>
    </source>
</evidence>
<evidence type="ECO:0000256" key="2">
    <source>
        <dbReference type="ARBA" id="ARBA00022692"/>
    </source>
</evidence>
<feature type="transmembrane region" description="Helical" evidence="5">
    <location>
        <begin position="159"/>
        <end position="178"/>
    </location>
</feature>
<keyword evidence="8" id="KW-0067">ATP-binding</keyword>
<feature type="domain" description="ABC transporter" evidence="6">
    <location>
        <begin position="334"/>
        <end position="569"/>
    </location>
</feature>
<sequence>MYMGYLKKYMKKYWKQYILAFVFLTVEATCDLLQPTIMSRIVDKGVKGRDIDYVLRLGSMMLLITAIGATFAIARNIVSSRVSQKFGSELREDLYKKIQSLSFDNINLFQDASLITRLTNDVNQVQNFAHGMMRIFVKAPILCIGSIIMATIINPRMALILIGVIPIIGILIFINMKVSYPIFTKIQRALDEVNGVIREYLAGIRVVKAFNRFDYEIDRFEKVNNELTEVSIKGARTMAIFNPGISFIVNIGIVLILWFGGYKVNSGDIQVGQVIAFTNYMTQILFSLMILSRVFTMFIRARASAERIGEVFLEENNLQLKEFPIKLENVEGRIDFENVSFSYFNKDKPILKDISFSCKPGETLAIIGSTGAGKTTLINLIPRFYDVTEGSIKIDGINIKDLDSKKLREIIAMVPQKVLLFTGTILENIKWGNDEASLDDVERVAKISQAHDFILSFQEGYNTELGQGGVNLSGGQKQRISIARALIRKPKILIFDDSTSAVDVVTEGKIRKGLKEYLKDTTFILIAQRITSVMEADKILVLDKGSIVGMGNHKELMKECEIYQDIFYSQIGREELKNGTQTIWQ</sequence>
<keyword evidence="4 5" id="KW-0472">Membrane</keyword>
<evidence type="ECO:0000313" key="8">
    <source>
        <dbReference type="EMBL" id="MBU5438902.1"/>
    </source>
</evidence>
<evidence type="ECO:0000256" key="4">
    <source>
        <dbReference type="ARBA" id="ARBA00023136"/>
    </source>
</evidence>
<dbReference type="InterPro" id="IPR003593">
    <property type="entry name" value="AAA+_ATPase"/>
</dbReference>
<keyword evidence="2 5" id="KW-0812">Transmembrane</keyword>
<feature type="transmembrane region" description="Helical" evidence="5">
    <location>
        <begin position="54"/>
        <end position="74"/>
    </location>
</feature>
<dbReference type="InterPro" id="IPR017871">
    <property type="entry name" value="ABC_transporter-like_CS"/>
</dbReference>
<dbReference type="PROSITE" id="PS00211">
    <property type="entry name" value="ABC_TRANSPORTER_1"/>
    <property type="match status" value="1"/>
</dbReference>
<evidence type="ECO:0000313" key="9">
    <source>
        <dbReference type="Proteomes" id="UP000749471"/>
    </source>
</evidence>
<dbReference type="Proteomes" id="UP000749471">
    <property type="component" value="Unassembled WGS sequence"/>
</dbReference>
<proteinExistence type="predicted"/>
<evidence type="ECO:0000256" key="5">
    <source>
        <dbReference type="SAM" id="Phobius"/>
    </source>
</evidence>
<dbReference type="PANTHER" id="PTHR43394">
    <property type="entry name" value="ATP-DEPENDENT PERMEASE MDL1, MITOCHONDRIAL"/>
    <property type="match status" value="1"/>
</dbReference>
<reference evidence="8 9" key="1">
    <citation type="submission" date="2021-06" db="EMBL/GenBank/DDBJ databases">
        <authorList>
            <person name="Sun Q."/>
            <person name="Li D."/>
        </authorList>
    </citation>
    <scope>NUCLEOTIDE SEQUENCE [LARGE SCALE GENOMIC DNA]</scope>
    <source>
        <strain evidence="8 9">MSJ-40</strain>
    </source>
</reference>
<feature type="transmembrane region" description="Helical" evidence="5">
    <location>
        <begin position="240"/>
        <end position="260"/>
    </location>
</feature>
<dbReference type="CDD" id="cd18548">
    <property type="entry name" value="ABC_6TM_Tm287_like"/>
    <property type="match status" value="1"/>
</dbReference>
<dbReference type="InterPro" id="IPR003439">
    <property type="entry name" value="ABC_transporter-like_ATP-bd"/>
</dbReference>
<evidence type="ECO:0000259" key="6">
    <source>
        <dbReference type="PROSITE" id="PS50893"/>
    </source>
</evidence>
<name>A0ABS6E7K2_9FIRM</name>
<gene>
    <name evidence="8" type="ORF">KQI42_12820</name>
</gene>
<dbReference type="SMART" id="SM00382">
    <property type="entry name" value="AAA"/>
    <property type="match status" value="1"/>
</dbReference>
<evidence type="ECO:0000259" key="7">
    <source>
        <dbReference type="PROSITE" id="PS50929"/>
    </source>
</evidence>
<keyword evidence="9" id="KW-1185">Reference proteome</keyword>